<gene>
    <name evidence="1" type="ORF">LPTSP4_26520</name>
</gene>
<sequence length="112" mass="12862">MFVTIYKNPMKPNHYTEIPPSFELNLEALPDYDVHKHISARGITLLWPIEIEVATILKVSAKQISMTGAVEFIVKVLKVKKVENENLFEIHANFYDTNGTKEDEVLDLIKSF</sequence>
<organism evidence="1 2">
    <name type="scientific">Leptospira ryugenii</name>
    <dbReference type="NCBI Taxonomy" id="1917863"/>
    <lineage>
        <taxon>Bacteria</taxon>
        <taxon>Pseudomonadati</taxon>
        <taxon>Spirochaetota</taxon>
        <taxon>Spirochaetia</taxon>
        <taxon>Leptospirales</taxon>
        <taxon>Leptospiraceae</taxon>
        <taxon>Leptospira</taxon>
    </lineage>
</organism>
<proteinExistence type="predicted"/>
<name>A0A2P2E2M6_9LEPT</name>
<dbReference type="AlphaFoldDB" id="A0A2P2E2M6"/>
<evidence type="ECO:0000313" key="1">
    <source>
        <dbReference type="EMBL" id="GBF51121.1"/>
    </source>
</evidence>
<evidence type="ECO:0008006" key="3">
    <source>
        <dbReference type="Google" id="ProtNLM"/>
    </source>
</evidence>
<accession>A0A2P2E2M6</accession>
<evidence type="ECO:0000313" key="2">
    <source>
        <dbReference type="Proteomes" id="UP000245133"/>
    </source>
</evidence>
<comment type="caution">
    <text evidence="1">The sequence shown here is derived from an EMBL/GenBank/DDBJ whole genome shotgun (WGS) entry which is preliminary data.</text>
</comment>
<dbReference type="Proteomes" id="UP000245133">
    <property type="component" value="Unassembled WGS sequence"/>
</dbReference>
<reference evidence="1 2" key="1">
    <citation type="submission" date="2018-02" db="EMBL/GenBank/DDBJ databases">
        <title>Novel Leptospira species isolated from soil and water in Japan.</title>
        <authorList>
            <person name="Nakao R."/>
            <person name="Masuzawa T."/>
        </authorList>
    </citation>
    <scope>NUCLEOTIDE SEQUENCE [LARGE SCALE GENOMIC DNA]</scope>
    <source>
        <strain evidence="1 2">YH101</strain>
    </source>
</reference>
<keyword evidence="2" id="KW-1185">Reference proteome</keyword>
<protein>
    <recommendedName>
        <fullName evidence="3">PilZ domain-containing protein</fullName>
    </recommendedName>
</protein>
<dbReference type="EMBL" id="BFBB01000008">
    <property type="protein sequence ID" value="GBF51121.1"/>
    <property type="molecule type" value="Genomic_DNA"/>
</dbReference>